<evidence type="ECO:0000313" key="3">
    <source>
        <dbReference type="Proteomes" id="UP001314263"/>
    </source>
</evidence>
<keyword evidence="1" id="KW-0472">Membrane</keyword>
<dbReference type="Proteomes" id="UP001314263">
    <property type="component" value="Unassembled WGS sequence"/>
</dbReference>
<dbReference type="AlphaFoldDB" id="A0AAV1I5H2"/>
<evidence type="ECO:0000256" key="1">
    <source>
        <dbReference type="SAM" id="Phobius"/>
    </source>
</evidence>
<proteinExistence type="predicted"/>
<accession>A0AAV1I5H2</accession>
<sequence length="237" mass="25587">MLANVAAFMKARSSGSHTADHIWALDIRDAGVAQSLASVARGIAESLGERFRASKIIGVPEVDEVYSAVSPRSAGGSDRSLVDCHYDAPLGWLPGSAVFYRVIVGCTDNIHVQTSFPQKSIDVVLSTGDFVGMDYSRDLHCVRGGIPEGQTRVLLKLHYIIAPAGTEEMLTTHLIRRTNIVWTRMSRYLMRASADPTGPVEHMVALLVNMSRVLMNNAVVAVGALVVILVLGFSVIL</sequence>
<reference evidence="2 3" key="1">
    <citation type="submission" date="2023-10" db="EMBL/GenBank/DDBJ databases">
        <authorList>
            <person name="Maclean D."/>
            <person name="Macfadyen A."/>
        </authorList>
    </citation>
    <scope>NUCLEOTIDE SEQUENCE [LARGE SCALE GENOMIC DNA]</scope>
</reference>
<keyword evidence="1" id="KW-1133">Transmembrane helix</keyword>
<keyword evidence="1" id="KW-0812">Transmembrane</keyword>
<evidence type="ECO:0008006" key="4">
    <source>
        <dbReference type="Google" id="ProtNLM"/>
    </source>
</evidence>
<name>A0AAV1I5H2_9CHLO</name>
<keyword evidence="3" id="KW-1185">Reference proteome</keyword>
<comment type="caution">
    <text evidence="2">The sequence shown here is derived from an EMBL/GenBank/DDBJ whole genome shotgun (WGS) entry which is preliminary data.</text>
</comment>
<organism evidence="2 3">
    <name type="scientific">Coccomyxa viridis</name>
    <dbReference type="NCBI Taxonomy" id="1274662"/>
    <lineage>
        <taxon>Eukaryota</taxon>
        <taxon>Viridiplantae</taxon>
        <taxon>Chlorophyta</taxon>
        <taxon>core chlorophytes</taxon>
        <taxon>Trebouxiophyceae</taxon>
        <taxon>Trebouxiophyceae incertae sedis</taxon>
        <taxon>Coccomyxaceae</taxon>
        <taxon>Coccomyxa</taxon>
    </lineage>
</organism>
<gene>
    <name evidence="2" type="ORF">CVIRNUC_004500</name>
</gene>
<dbReference type="EMBL" id="CAUYUE010000005">
    <property type="protein sequence ID" value="CAK0777531.1"/>
    <property type="molecule type" value="Genomic_DNA"/>
</dbReference>
<evidence type="ECO:0000313" key="2">
    <source>
        <dbReference type="EMBL" id="CAK0777531.1"/>
    </source>
</evidence>
<protein>
    <recommendedName>
        <fullName evidence="4">Fe2OG dioxygenase domain-containing protein</fullName>
    </recommendedName>
</protein>
<feature type="transmembrane region" description="Helical" evidence="1">
    <location>
        <begin position="213"/>
        <end position="236"/>
    </location>
</feature>